<dbReference type="KEGG" id="ehn:H9Q80_00540"/>
<keyword evidence="7 12" id="KW-0812">Transmembrane</keyword>
<proteinExistence type="predicted"/>
<evidence type="ECO:0000256" key="2">
    <source>
        <dbReference type="ARBA" id="ARBA00004651"/>
    </source>
</evidence>
<dbReference type="PROSITE" id="PS50109">
    <property type="entry name" value="HIS_KIN"/>
    <property type="match status" value="1"/>
</dbReference>
<comment type="catalytic activity">
    <reaction evidence="1">
        <text>ATP + protein L-histidine = ADP + protein N-phospho-L-histidine.</text>
        <dbReference type="EC" id="2.7.13.3"/>
    </reaction>
</comment>
<reference evidence="14 15" key="1">
    <citation type="submission" date="2020-08" db="EMBL/GenBank/DDBJ databases">
        <authorList>
            <person name="Liu C."/>
            <person name="Sun Q."/>
        </authorList>
    </citation>
    <scope>NUCLEOTIDE SEQUENCE [LARGE SCALE GENOMIC DNA]</scope>
    <source>
        <strain evidence="14 15">NSJ-61</strain>
    </source>
</reference>
<dbReference type="CDD" id="cd00082">
    <property type="entry name" value="HisKA"/>
    <property type="match status" value="1"/>
</dbReference>
<dbReference type="GO" id="GO:0004721">
    <property type="term" value="F:phosphoprotein phosphatase activity"/>
    <property type="evidence" value="ECO:0007669"/>
    <property type="project" value="TreeGrafter"/>
</dbReference>
<dbReference type="PANTHER" id="PTHR45453:SF2">
    <property type="entry name" value="HISTIDINE KINASE"/>
    <property type="match status" value="1"/>
</dbReference>
<dbReference type="EMBL" id="CP060636">
    <property type="protein sequence ID" value="QNM12477.1"/>
    <property type="molecule type" value="Genomic_DNA"/>
</dbReference>
<dbReference type="PROSITE" id="PS51257">
    <property type="entry name" value="PROKAR_LIPOPROTEIN"/>
    <property type="match status" value="1"/>
</dbReference>
<protein>
    <recommendedName>
        <fullName evidence="3">histidine kinase</fullName>
        <ecNumber evidence="3">2.7.13.3</ecNumber>
    </recommendedName>
</protein>
<name>A0A7G9GNU5_9FIRM</name>
<keyword evidence="5" id="KW-0597">Phosphoprotein</keyword>
<dbReference type="Proteomes" id="UP000515856">
    <property type="component" value="Chromosome"/>
</dbReference>
<keyword evidence="6" id="KW-0808">Transferase</keyword>
<sequence>MKTSAYIKEKLYLICIAFLTSCITILFLSAINVNHEMILVVSFLFWGMVLAILIIEYLRRVGYYRRLQETLTQLDKKYLITEIMEEPLFMDGRIMYDTLKIVDKSMNDYVNSYKITQKEYKEYVEMWVHEIKTPLAAAKLIISNNPNEVTHSIYEEIEKVETYVDQALFYARSTSVEKDYAIKEMQLAPTISKVIRKHSKTFIYEKIKITLTDLDKTIYSDSKWLEFIFDQIITNALKYTPSQSGEIKIYTSEEPQMTYVHIQDNGIGIPATDLPRIFDRGFTGNNGRKNEKATGMGLYLCKTLCDKLYLKISASSVPSKGTTITIGFPASDMYRMHS</sequence>
<dbReference type="InterPro" id="IPR050351">
    <property type="entry name" value="BphY/WalK/GraS-like"/>
</dbReference>
<dbReference type="InterPro" id="IPR036097">
    <property type="entry name" value="HisK_dim/P_sf"/>
</dbReference>
<feature type="transmembrane region" description="Helical" evidence="12">
    <location>
        <begin position="37"/>
        <end position="58"/>
    </location>
</feature>
<evidence type="ECO:0000256" key="12">
    <source>
        <dbReference type="SAM" id="Phobius"/>
    </source>
</evidence>
<evidence type="ECO:0000256" key="5">
    <source>
        <dbReference type="ARBA" id="ARBA00022553"/>
    </source>
</evidence>
<keyword evidence="15" id="KW-1185">Reference proteome</keyword>
<evidence type="ECO:0000259" key="13">
    <source>
        <dbReference type="PROSITE" id="PS50109"/>
    </source>
</evidence>
<comment type="subcellular location">
    <subcellularLocation>
        <location evidence="2">Cell membrane</location>
        <topology evidence="2">Multi-pass membrane protein</topology>
    </subcellularLocation>
</comment>
<evidence type="ECO:0000256" key="4">
    <source>
        <dbReference type="ARBA" id="ARBA00022475"/>
    </source>
</evidence>
<dbReference type="AlphaFoldDB" id="A0A7G9GNU5"/>
<keyword evidence="11 12" id="KW-0472">Membrane</keyword>
<dbReference type="InterPro" id="IPR004358">
    <property type="entry name" value="Sig_transdc_His_kin-like_C"/>
</dbReference>
<evidence type="ECO:0000313" key="14">
    <source>
        <dbReference type="EMBL" id="QNM12477.1"/>
    </source>
</evidence>
<evidence type="ECO:0000313" key="15">
    <source>
        <dbReference type="Proteomes" id="UP000515856"/>
    </source>
</evidence>
<dbReference type="GO" id="GO:0000155">
    <property type="term" value="F:phosphorelay sensor kinase activity"/>
    <property type="evidence" value="ECO:0007669"/>
    <property type="project" value="InterPro"/>
</dbReference>
<evidence type="ECO:0000256" key="7">
    <source>
        <dbReference type="ARBA" id="ARBA00022692"/>
    </source>
</evidence>
<dbReference type="PANTHER" id="PTHR45453">
    <property type="entry name" value="PHOSPHATE REGULON SENSOR PROTEIN PHOR"/>
    <property type="match status" value="1"/>
</dbReference>
<dbReference type="RefSeq" id="WP_117452977.1">
    <property type="nucleotide sequence ID" value="NZ_CP060636.1"/>
</dbReference>
<evidence type="ECO:0000256" key="11">
    <source>
        <dbReference type="ARBA" id="ARBA00023136"/>
    </source>
</evidence>
<dbReference type="SUPFAM" id="SSF55874">
    <property type="entry name" value="ATPase domain of HSP90 chaperone/DNA topoisomerase II/histidine kinase"/>
    <property type="match status" value="1"/>
</dbReference>
<evidence type="ECO:0000256" key="3">
    <source>
        <dbReference type="ARBA" id="ARBA00012438"/>
    </source>
</evidence>
<dbReference type="InterPro" id="IPR003661">
    <property type="entry name" value="HisK_dim/P_dom"/>
</dbReference>
<accession>A0A7G9GNU5</accession>
<dbReference type="GO" id="GO:0016036">
    <property type="term" value="P:cellular response to phosphate starvation"/>
    <property type="evidence" value="ECO:0007669"/>
    <property type="project" value="TreeGrafter"/>
</dbReference>
<dbReference type="InterPro" id="IPR005467">
    <property type="entry name" value="His_kinase_dom"/>
</dbReference>
<dbReference type="PRINTS" id="PR00344">
    <property type="entry name" value="BCTRLSENSOR"/>
</dbReference>
<keyword evidence="10" id="KW-0902">Two-component regulatory system</keyword>
<evidence type="ECO:0000256" key="8">
    <source>
        <dbReference type="ARBA" id="ARBA00022777"/>
    </source>
</evidence>
<evidence type="ECO:0000256" key="9">
    <source>
        <dbReference type="ARBA" id="ARBA00022989"/>
    </source>
</evidence>
<feature type="transmembrane region" description="Helical" evidence="12">
    <location>
        <begin position="12"/>
        <end position="31"/>
    </location>
</feature>
<dbReference type="EC" id="2.7.13.3" evidence="3"/>
<dbReference type="Pfam" id="PF02518">
    <property type="entry name" value="HATPase_c"/>
    <property type="match status" value="1"/>
</dbReference>
<feature type="domain" description="Histidine kinase" evidence="13">
    <location>
        <begin position="126"/>
        <end position="332"/>
    </location>
</feature>
<keyword evidence="4" id="KW-1003">Cell membrane</keyword>
<dbReference type="SUPFAM" id="SSF47384">
    <property type="entry name" value="Homodimeric domain of signal transducing histidine kinase"/>
    <property type="match status" value="1"/>
</dbReference>
<organism evidence="14 15">
    <name type="scientific">[Eubacterium] hominis</name>
    <dbReference type="NCBI Taxonomy" id="2764325"/>
    <lineage>
        <taxon>Bacteria</taxon>
        <taxon>Bacillati</taxon>
        <taxon>Bacillota</taxon>
        <taxon>Erysipelotrichia</taxon>
        <taxon>Erysipelotrichales</taxon>
        <taxon>Erysipelotrichaceae</taxon>
        <taxon>Amedibacillus</taxon>
    </lineage>
</organism>
<dbReference type="SMART" id="SM00387">
    <property type="entry name" value="HATPase_c"/>
    <property type="match status" value="1"/>
</dbReference>
<evidence type="ECO:0000256" key="1">
    <source>
        <dbReference type="ARBA" id="ARBA00000085"/>
    </source>
</evidence>
<dbReference type="InterPro" id="IPR003594">
    <property type="entry name" value="HATPase_dom"/>
</dbReference>
<keyword evidence="9 12" id="KW-1133">Transmembrane helix</keyword>
<evidence type="ECO:0000256" key="10">
    <source>
        <dbReference type="ARBA" id="ARBA00023012"/>
    </source>
</evidence>
<dbReference type="InterPro" id="IPR036890">
    <property type="entry name" value="HATPase_C_sf"/>
</dbReference>
<gene>
    <name evidence="14" type="ORF">H9Q80_00540</name>
</gene>
<keyword evidence="8 14" id="KW-0418">Kinase</keyword>
<evidence type="ECO:0000256" key="6">
    <source>
        <dbReference type="ARBA" id="ARBA00022679"/>
    </source>
</evidence>
<dbReference type="Gene3D" id="3.30.565.10">
    <property type="entry name" value="Histidine kinase-like ATPase, C-terminal domain"/>
    <property type="match status" value="1"/>
</dbReference>
<dbReference type="GO" id="GO:0005886">
    <property type="term" value="C:plasma membrane"/>
    <property type="evidence" value="ECO:0007669"/>
    <property type="project" value="UniProtKB-SubCell"/>
</dbReference>